<dbReference type="Pfam" id="PF11578">
    <property type="entry name" value="DUF3237"/>
    <property type="match status" value="1"/>
</dbReference>
<dbReference type="EMBL" id="CAVMBE010000020">
    <property type="protein sequence ID" value="CAK3992324.1"/>
    <property type="molecule type" value="Genomic_DNA"/>
</dbReference>
<reference evidence="1" key="1">
    <citation type="submission" date="2023-11" db="EMBL/GenBank/DDBJ databases">
        <authorList>
            <person name="Alioto T."/>
            <person name="Alioto T."/>
            <person name="Gomez Garrido J."/>
        </authorList>
    </citation>
    <scope>NUCLEOTIDE SEQUENCE</scope>
</reference>
<dbReference type="PANTHER" id="PTHR37315:SF1">
    <property type="entry name" value="UPF0311 PROTEIN BLR7842"/>
    <property type="match status" value="1"/>
</dbReference>
<proteinExistence type="predicted"/>
<evidence type="ECO:0000313" key="2">
    <source>
        <dbReference type="Proteomes" id="UP001296104"/>
    </source>
</evidence>
<comment type="caution">
    <text evidence="1">The sequence shown here is derived from an EMBL/GenBank/DDBJ whole genome shotgun (WGS) entry which is preliminary data.</text>
</comment>
<name>A0AAI8YXP4_9PEZI</name>
<dbReference type="Gene3D" id="2.40.160.20">
    <property type="match status" value="1"/>
</dbReference>
<accession>A0AAI8YXP4</accession>
<protein>
    <submittedName>
        <fullName evidence="1">Uncharacterized protein</fullName>
    </submittedName>
</protein>
<keyword evidence="2" id="KW-1185">Reference proteome</keyword>
<evidence type="ECO:0000313" key="1">
    <source>
        <dbReference type="EMBL" id="CAK3992324.1"/>
    </source>
</evidence>
<organism evidence="1 2">
    <name type="scientific">Lecanosticta acicola</name>
    <dbReference type="NCBI Taxonomy" id="111012"/>
    <lineage>
        <taxon>Eukaryota</taxon>
        <taxon>Fungi</taxon>
        <taxon>Dikarya</taxon>
        <taxon>Ascomycota</taxon>
        <taxon>Pezizomycotina</taxon>
        <taxon>Dothideomycetes</taxon>
        <taxon>Dothideomycetidae</taxon>
        <taxon>Mycosphaerellales</taxon>
        <taxon>Mycosphaerellaceae</taxon>
        <taxon>Lecanosticta</taxon>
    </lineage>
</organism>
<dbReference type="AlphaFoldDB" id="A0AAI8YXP4"/>
<gene>
    <name evidence="1" type="ORF">LECACI_7A003988</name>
</gene>
<sequence length="174" mass="19000">MDQAKLKASFYNSSAAASLDLPTPQLELDFRMSVALNPKISLGEGPWGQRNWISFQGGNWTASWGNGTVEPGGQDSQLVNPESLNTFVTTNYLLKTSDDTPAYIAVSTTGWRTGPRDVLEKLFDPKAADDVDASEYSFKLTIKLETGDVRYAERLNTGIWVASGARRGAEGEFV</sequence>
<dbReference type="Proteomes" id="UP001296104">
    <property type="component" value="Unassembled WGS sequence"/>
</dbReference>
<dbReference type="InterPro" id="IPR020915">
    <property type="entry name" value="UPF0311"/>
</dbReference>
<dbReference type="PANTHER" id="PTHR37315">
    <property type="entry name" value="UPF0311 PROTEIN BLR7842"/>
    <property type="match status" value="1"/>
</dbReference>